<dbReference type="SMART" id="SM00449">
    <property type="entry name" value="SPRY"/>
    <property type="match status" value="1"/>
</dbReference>
<dbReference type="InParanoid" id="W5M9J5"/>
<dbReference type="CDD" id="cd13733">
    <property type="entry name" value="SPRY_PRY_C-I_1"/>
    <property type="match status" value="1"/>
</dbReference>
<dbReference type="InterPro" id="IPR003879">
    <property type="entry name" value="Butyrophylin_SPRY"/>
</dbReference>
<dbReference type="SMART" id="SM00589">
    <property type="entry name" value="PRY"/>
    <property type="match status" value="1"/>
</dbReference>
<evidence type="ECO:0000313" key="3">
    <source>
        <dbReference type="Ensembl" id="ENSLOCP00000005054.1"/>
    </source>
</evidence>
<feature type="compositionally biased region" description="Low complexity" evidence="1">
    <location>
        <begin position="102"/>
        <end position="117"/>
    </location>
</feature>
<proteinExistence type="predicted"/>
<dbReference type="GO" id="GO:0005737">
    <property type="term" value="C:cytoplasm"/>
    <property type="evidence" value="ECO:0000318"/>
    <property type="project" value="GO_Central"/>
</dbReference>
<reference evidence="3" key="2">
    <citation type="submission" date="2025-08" db="UniProtKB">
        <authorList>
            <consortium name="Ensembl"/>
        </authorList>
    </citation>
    <scope>IDENTIFICATION</scope>
</reference>
<dbReference type="PRINTS" id="PR01407">
    <property type="entry name" value="BUTYPHLNCDUF"/>
</dbReference>
<protein>
    <recommendedName>
        <fullName evidence="2">B30.2/SPRY domain-containing protein</fullName>
    </recommendedName>
</protein>
<dbReference type="Gene3D" id="2.60.120.920">
    <property type="match status" value="1"/>
</dbReference>
<dbReference type="HOGENOM" id="CLU_054395_0_0_1"/>
<organism evidence="3 4">
    <name type="scientific">Lepisosteus oculatus</name>
    <name type="common">Spotted gar</name>
    <dbReference type="NCBI Taxonomy" id="7918"/>
    <lineage>
        <taxon>Eukaryota</taxon>
        <taxon>Metazoa</taxon>
        <taxon>Chordata</taxon>
        <taxon>Craniata</taxon>
        <taxon>Vertebrata</taxon>
        <taxon>Euteleostomi</taxon>
        <taxon>Actinopterygii</taxon>
        <taxon>Neopterygii</taxon>
        <taxon>Holostei</taxon>
        <taxon>Semionotiformes</taxon>
        <taxon>Lepisosteidae</taxon>
        <taxon>Lepisosteus</taxon>
    </lineage>
</organism>
<evidence type="ECO:0000313" key="4">
    <source>
        <dbReference type="Proteomes" id="UP000018468"/>
    </source>
</evidence>
<dbReference type="PROSITE" id="PS50188">
    <property type="entry name" value="B302_SPRY"/>
    <property type="match status" value="1"/>
</dbReference>
<feature type="domain" description="B30.2/SPRY" evidence="2">
    <location>
        <begin position="203"/>
        <end position="401"/>
    </location>
</feature>
<dbReference type="SUPFAM" id="SSF49899">
    <property type="entry name" value="Concanavalin A-like lectins/glucanases"/>
    <property type="match status" value="1"/>
</dbReference>
<dbReference type="Bgee" id="ENSLOCG00000004226">
    <property type="expression patterns" value="Expressed in pharyngeal gill and 4 other cell types or tissues"/>
</dbReference>
<dbReference type="Proteomes" id="UP000018468">
    <property type="component" value="Linkage group LG11"/>
</dbReference>
<reference evidence="3" key="3">
    <citation type="submission" date="2025-09" db="UniProtKB">
        <authorList>
            <consortium name="Ensembl"/>
        </authorList>
    </citation>
    <scope>IDENTIFICATION</scope>
</reference>
<dbReference type="AlphaFoldDB" id="W5M9J5"/>
<reference evidence="4" key="1">
    <citation type="submission" date="2011-12" db="EMBL/GenBank/DDBJ databases">
        <title>The Draft Genome of Lepisosteus oculatus.</title>
        <authorList>
            <consortium name="The Broad Institute Genome Assembly &amp; Analysis Group"/>
            <consortium name="Computational R&amp;D Group"/>
            <consortium name="and Sequencing Platform"/>
            <person name="Di Palma F."/>
            <person name="Alfoldi J."/>
            <person name="Johnson J."/>
            <person name="Berlin A."/>
            <person name="Gnerre S."/>
            <person name="Jaffe D."/>
            <person name="MacCallum I."/>
            <person name="Young S."/>
            <person name="Walker B.J."/>
            <person name="Lander E.S."/>
            <person name="Lindblad-Toh K."/>
        </authorList>
    </citation>
    <scope>NUCLEOTIDE SEQUENCE [LARGE SCALE GENOMIC DNA]</scope>
</reference>
<sequence length="413" mass="46880">MDVFRGTKAVVEKLKGCCKYTKKDIQSLEESKRVIQELAAELYRVSQNSEVLSRACKNDDTGNPKECKKFILEWAEELKPTLQKIVGVPPSERSSEVRGAEEQSQSEPTEPQSPAQELKMKDSQHILSEWAKSLRSLPEGSVSAGQDVTQVLEELGSQWKRGLLPNILPILEFIMWSVIRDRPEEGTIPHLWLSTKQRFRCADAVQHIPDSVWKWINNMSDDVQLDPKTANPGLKLSEDGKRVQMGVIIESTSSNYPVLTSQKYDGWWCVVGKEGFTSGRHYWEVQLSGKQDWRVGVIRESAPRNGFVDLNTRTGYWTLRLQNSHFRALTLPATILSVKLVPSRLGVYLDIEEGQLSFYNVERRSHIYTFNATFTEKVYPVFGTTETGIDLEIVDTGGEKTCVCHISFWCFTG</sequence>
<feature type="region of interest" description="Disordered" evidence="1">
    <location>
        <begin position="85"/>
        <end position="121"/>
    </location>
</feature>
<dbReference type="STRING" id="7918.ENSLOCP00000005054"/>
<keyword evidence="4" id="KW-1185">Reference proteome</keyword>
<dbReference type="Pfam" id="PF00622">
    <property type="entry name" value="SPRY"/>
    <property type="match status" value="1"/>
</dbReference>
<dbReference type="eggNOG" id="KOG2177">
    <property type="taxonomic scope" value="Eukaryota"/>
</dbReference>
<evidence type="ECO:0000256" key="1">
    <source>
        <dbReference type="SAM" id="MobiDB-lite"/>
    </source>
</evidence>
<dbReference type="FunFam" id="2.60.120.920:FF:000004">
    <property type="entry name" value="Butyrophilin subfamily 1 member A1"/>
    <property type="match status" value="1"/>
</dbReference>
<dbReference type="InterPro" id="IPR003877">
    <property type="entry name" value="SPRY_dom"/>
</dbReference>
<dbReference type="InterPro" id="IPR006574">
    <property type="entry name" value="PRY"/>
</dbReference>
<dbReference type="GO" id="GO:0045087">
    <property type="term" value="P:innate immune response"/>
    <property type="evidence" value="ECO:0000318"/>
    <property type="project" value="GO_Central"/>
</dbReference>
<dbReference type="Ensembl" id="ENSLOCT00000005062.1">
    <property type="protein sequence ID" value="ENSLOCP00000005054.1"/>
    <property type="gene ID" value="ENSLOCG00000004226.1"/>
</dbReference>
<dbReference type="InterPro" id="IPR013320">
    <property type="entry name" value="ConA-like_dom_sf"/>
</dbReference>
<dbReference type="InterPro" id="IPR043136">
    <property type="entry name" value="B30.2/SPRY_sf"/>
</dbReference>
<name>W5M9J5_LEPOC</name>
<accession>W5M9J5</accession>
<dbReference type="EMBL" id="AHAT01031635">
    <property type="status" value="NOT_ANNOTATED_CDS"/>
    <property type="molecule type" value="Genomic_DNA"/>
</dbReference>
<dbReference type="InterPro" id="IPR001870">
    <property type="entry name" value="B30.2/SPRY"/>
</dbReference>
<evidence type="ECO:0000259" key="2">
    <source>
        <dbReference type="PROSITE" id="PS50188"/>
    </source>
</evidence>
<dbReference type="GeneTree" id="ENSGT00940000163587"/>
<dbReference type="Pfam" id="PF13765">
    <property type="entry name" value="PRY"/>
    <property type="match status" value="1"/>
</dbReference>
<dbReference type="InterPro" id="IPR050143">
    <property type="entry name" value="TRIM/RBCC"/>
</dbReference>
<dbReference type="GO" id="GO:0061630">
    <property type="term" value="F:ubiquitin protein ligase activity"/>
    <property type="evidence" value="ECO:0000318"/>
    <property type="project" value="GO_Central"/>
</dbReference>
<dbReference type="PANTHER" id="PTHR24103">
    <property type="entry name" value="E3 UBIQUITIN-PROTEIN LIGASE TRIM"/>
    <property type="match status" value="1"/>
</dbReference>
<dbReference type="OMA" id="AGYWNLR"/>